<dbReference type="EMBL" id="JASNJE010000056">
    <property type="protein sequence ID" value="MDK3075837.1"/>
    <property type="molecule type" value="Genomic_DNA"/>
</dbReference>
<evidence type="ECO:0000313" key="1">
    <source>
        <dbReference type="EMBL" id="MDK3075837.1"/>
    </source>
</evidence>
<accession>A0ABT7FL54</accession>
<keyword evidence="1" id="KW-0378">Hydrolase</keyword>
<gene>
    <name evidence="1" type="ORF">QO034_22545</name>
</gene>
<name>A0ABT7FL54_9RHOB</name>
<keyword evidence="2" id="KW-1185">Reference proteome</keyword>
<dbReference type="Proteomes" id="UP001227126">
    <property type="component" value="Unassembled WGS sequence"/>
</dbReference>
<dbReference type="Pfam" id="PF01042">
    <property type="entry name" value="Ribonuc_L-PSP"/>
    <property type="match status" value="1"/>
</dbReference>
<comment type="caution">
    <text evidence="1">The sequence shown here is derived from an EMBL/GenBank/DDBJ whole genome shotgun (WGS) entry which is preliminary data.</text>
</comment>
<dbReference type="InterPro" id="IPR035959">
    <property type="entry name" value="RutC-like_sf"/>
</dbReference>
<dbReference type="Gene3D" id="3.30.1330.40">
    <property type="entry name" value="RutC-like"/>
    <property type="match status" value="1"/>
</dbReference>
<dbReference type="SUPFAM" id="SSF55298">
    <property type="entry name" value="YjgF-like"/>
    <property type="match status" value="1"/>
</dbReference>
<protein>
    <submittedName>
        <fullName evidence="1">Rid family hydrolase</fullName>
    </submittedName>
</protein>
<sequence>MITKIGRVGGPRSPSIHLGAACPQMISSCLTAPDKSGDVAAQTLQILDVIDGHLSDQGSGREKLMMVQVWLADIREFAAFRRIWNDWILPDHPPALSVVEAAASRRDSLVEIRAYAAP</sequence>
<dbReference type="PROSITE" id="PS51257">
    <property type="entry name" value="PROKAR_LIPOPROTEIN"/>
    <property type="match status" value="1"/>
</dbReference>
<dbReference type="InterPro" id="IPR006175">
    <property type="entry name" value="YjgF/YER057c/UK114"/>
</dbReference>
<dbReference type="InterPro" id="IPR035709">
    <property type="entry name" value="YoaB-like"/>
</dbReference>
<dbReference type="PANTHER" id="PTHR47328">
    <property type="match status" value="1"/>
</dbReference>
<dbReference type="GO" id="GO:0016787">
    <property type="term" value="F:hydrolase activity"/>
    <property type="evidence" value="ECO:0007669"/>
    <property type="project" value="UniProtKB-KW"/>
</dbReference>
<reference evidence="1 2" key="1">
    <citation type="submission" date="2023-05" db="EMBL/GenBank/DDBJ databases">
        <title>Sedimentitalea sp. nov. JM2-8.</title>
        <authorList>
            <person name="Huang J."/>
        </authorList>
    </citation>
    <scope>NUCLEOTIDE SEQUENCE [LARGE SCALE GENOMIC DNA]</scope>
    <source>
        <strain evidence="1 2">JM2-8</strain>
    </source>
</reference>
<dbReference type="RefSeq" id="WP_284487753.1">
    <property type="nucleotide sequence ID" value="NZ_JASNJE010000056.1"/>
</dbReference>
<proteinExistence type="predicted"/>
<organism evidence="1 2">
    <name type="scientific">Sedimentitalea xiamensis</name>
    <dbReference type="NCBI Taxonomy" id="3050037"/>
    <lineage>
        <taxon>Bacteria</taxon>
        <taxon>Pseudomonadati</taxon>
        <taxon>Pseudomonadota</taxon>
        <taxon>Alphaproteobacteria</taxon>
        <taxon>Rhodobacterales</taxon>
        <taxon>Paracoccaceae</taxon>
        <taxon>Sedimentitalea</taxon>
    </lineage>
</organism>
<evidence type="ECO:0000313" key="2">
    <source>
        <dbReference type="Proteomes" id="UP001227126"/>
    </source>
</evidence>
<dbReference type="PANTHER" id="PTHR47328:SF1">
    <property type="entry name" value="RUTC FAMILY PROTEIN YOAB"/>
    <property type="match status" value="1"/>
</dbReference>